<evidence type="ECO:0000256" key="2">
    <source>
        <dbReference type="SAM" id="MobiDB-lite"/>
    </source>
</evidence>
<evidence type="ECO:0000313" key="5">
    <source>
        <dbReference type="Proteomes" id="UP000748025"/>
    </source>
</evidence>
<dbReference type="OrthoDB" id="2687876at2759"/>
<feature type="compositionally biased region" description="Basic and acidic residues" evidence="2">
    <location>
        <begin position="404"/>
        <end position="417"/>
    </location>
</feature>
<dbReference type="Proteomes" id="UP000748025">
    <property type="component" value="Unassembled WGS sequence"/>
</dbReference>
<feature type="region of interest" description="Disordered" evidence="2">
    <location>
        <begin position="404"/>
        <end position="430"/>
    </location>
</feature>
<dbReference type="AlphaFoldDB" id="A0A9P7N6Y4"/>
<evidence type="ECO:0000259" key="3">
    <source>
        <dbReference type="PROSITE" id="PS50181"/>
    </source>
</evidence>
<dbReference type="PROSITE" id="PS50181">
    <property type="entry name" value="FBOX"/>
    <property type="match status" value="1"/>
</dbReference>
<accession>A0A9P7N6Y4</accession>
<comment type="caution">
    <text evidence="4">The sequence shown here is derived from an EMBL/GenBank/DDBJ whole genome shotgun (WGS) entry which is preliminary data.</text>
</comment>
<sequence>MSRLVKLQNARHQWHCARGLSRDESKKPLSEDERVRAHQEMVKYMEMTYFGHYNVYKELKTLDRSLYRHFELRSPESERIVTTPRSPLAMATWPNERDAAKLSRLERLPVELVTRIVSVLDLAAVYSFRAASRRAFEIVDAHPQVGLLIHEAQQIIRGFFAIKLAHTVTVEELITSLQERRCVECGDFGGYMYMFTLERVCAWCVERTDRFSVVRERDALTEFGLSLDELESMPCLESFPHNVFGDGPNEGLYLPLFDRATIINAANAHAESDGSEQVSMKKLDPNILQSYENRIEEREREHDEKRFRKRREDVLKRMARTQKKHARHELRRLEFQRKVEEKRAAGETDTVSHDDGYYSTDDERDYWPEMEPGMAALRYYERPKKKALEPLEVALPKVLQKAKEDRKRFEEDRRRDASGTSGAADHESGPEDRCLMAVHRVPWLNMETRTAEWGFHCAVCLELVVIGRLHRSSTETRKAKYFRREFLVSTFEEHLDEFDPLRNGRHKLEACFTHGNCGEEPRPSYGSCRICSGIDRKNIDHQYYWLS</sequence>
<keyword evidence="1" id="KW-0175">Coiled coil</keyword>
<evidence type="ECO:0000256" key="1">
    <source>
        <dbReference type="SAM" id="Coils"/>
    </source>
</evidence>
<proteinExistence type="predicted"/>
<evidence type="ECO:0000313" key="4">
    <source>
        <dbReference type="EMBL" id="KAG5998682.1"/>
    </source>
</evidence>
<reference evidence="4" key="1">
    <citation type="journal article" date="2020" name="bioRxiv">
        <title>Whole genome comparisons of ergot fungi reveals the divergence and evolution of species within the genus Claviceps are the result of varying mechanisms driving genome evolution and host range expansion.</title>
        <authorList>
            <person name="Wyka S.A."/>
            <person name="Mondo S.J."/>
            <person name="Liu M."/>
            <person name="Dettman J."/>
            <person name="Nalam V."/>
            <person name="Broders K.D."/>
        </authorList>
    </citation>
    <scope>NUCLEOTIDE SEQUENCE</scope>
    <source>
        <strain evidence="4">CCC 602</strain>
    </source>
</reference>
<feature type="domain" description="F-box" evidence="3">
    <location>
        <begin position="102"/>
        <end position="152"/>
    </location>
</feature>
<dbReference type="EMBL" id="SRPW01001837">
    <property type="protein sequence ID" value="KAG5998682.1"/>
    <property type="molecule type" value="Genomic_DNA"/>
</dbReference>
<organism evidence="4 5">
    <name type="scientific">Claviceps pusilla</name>
    <dbReference type="NCBI Taxonomy" id="123648"/>
    <lineage>
        <taxon>Eukaryota</taxon>
        <taxon>Fungi</taxon>
        <taxon>Dikarya</taxon>
        <taxon>Ascomycota</taxon>
        <taxon>Pezizomycotina</taxon>
        <taxon>Sordariomycetes</taxon>
        <taxon>Hypocreomycetidae</taxon>
        <taxon>Hypocreales</taxon>
        <taxon>Clavicipitaceae</taxon>
        <taxon>Claviceps</taxon>
    </lineage>
</organism>
<gene>
    <name evidence="4" type="ORF">E4U43_002382</name>
</gene>
<feature type="coiled-coil region" evidence="1">
    <location>
        <begin position="288"/>
        <end position="343"/>
    </location>
</feature>
<dbReference type="InterPro" id="IPR001810">
    <property type="entry name" value="F-box_dom"/>
</dbReference>
<name>A0A9P7N6Y4_9HYPO</name>
<keyword evidence="5" id="KW-1185">Reference proteome</keyword>
<protein>
    <recommendedName>
        <fullName evidence="3">F-box domain-containing protein</fullName>
    </recommendedName>
</protein>